<dbReference type="Proteomes" id="UP000314294">
    <property type="component" value="Unassembled WGS sequence"/>
</dbReference>
<evidence type="ECO:0000313" key="2">
    <source>
        <dbReference type="EMBL" id="TNN81498.1"/>
    </source>
</evidence>
<protein>
    <submittedName>
        <fullName evidence="2">Uncharacterized protein</fullName>
    </submittedName>
</protein>
<proteinExistence type="predicted"/>
<dbReference type="AlphaFoldDB" id="A0A4Z2IVF4"/>
<comment type="caution">
    <text evidence="2">The sequence shown here is derived from an EMBL/GenBank/DDBJ whole genome shotgun (WGS) entry which is preliminary data.</text>
</comment>
<dbReference type="EMBL" id="SRLO01000046">
    <property type="protein sequence ID" value="TNN81498.1"/>
    <property type="molecule type" value="Genomic_DNA"/>
</dbReference>
<evidence type="ECO:0000256" key="1">
    <source>
        <dbReference type="SAM" id="MobiDB-lite"/>
    </source>
</evidence>
<gene>
    <name evidence="2" type="ORF">EYF80_008270</name>
</gene>
<accession>A0A4Z2IVF4</accession>
<evidence type="ECO:0000313" key="3">
    <source>
        <dbReference type="Proteomes" id="UP000314294"/>
    </source>
</evidence>
<feature type="region of interest" description="Disordered" evidence="1">
    <location>
        <begin position="30"/>
        <end position="50"/>
    </location>
</feature>
<sequence length="143" mass="15516">MPLKYSVLGDFALVSGGHVENMAPLIEHHNDAHHPGRHGAGCEDDKADDDKEQVVPGAQSLLHGFPLSPIERSAGSAIREVMLTAVRLFRLTSSTWRAAASTNASWWISESPGLSVILSITRLTKGPNVLSSIRVKVLKERSR</sequence>
<keyword evidence="3" id="KW-1185">Reference proteome</keyword>
<reference evidence="2 3" key="1">
    <citation type="submission" date="2019-03" db="EMBL/GenBank/DDBJ databases">
        <title>First draft genome of Liparis tanakae, snailfish: a comprehensive survey of snailfish specific genes.</title>
        <authorList>
            <person name="Kim W."/>
            <person name="Song I."/>
            <person name="Jeong J.-H."/>
            <person name="Kim D."/>
            <person name="Kim S."/>
            <person name="Ryu S."/>
            <person name="Song J.Y."/>
            <person name="Lee S.K."/>
        </authorList>
    </citation>
    <scope>NUCLEOTIDE SEQUENCE [LARGE SCALE GENOMIC DNA]</scope>
    <source>
        <tissue evidence="2">Muscle</tissue>
    </source>
</reference>
<organism evidence="2 3">
    <name type="scientific">Liparis tanakae</name>
    <name type="common">Tanaka's snailfish</name>
    <dbReference type="NCBI Taxonomy" id="230148"/>
    <lineage>
        <taxon>Eukaryota</taxon>
        <taxon>Metazoa</taxon>
        <taxon>Chordata</taxon>
        <taxon>Craniata</taxon>
        <taxon>Vertebrata</taxon>
        <taxon>Euteleostomi</taxon>
        <taxon>Actinopterygii</taxon>
        <taxon>Neopterygii</taxon>
        <taxon>Teleostei</taxon>
        <taxon>Neoteleostei</taxon>
        <taxon>Acanthomorphata</taxon>
        <taxon>Eupercaria</taxon>
        <taxon>Perciformes</taxon>
        <taxon>Cottioidei</taxon>
        <taxon>Cottales</taxon>
        <taxon>Liparidae</taxon>
        <taxon>Liparis</taxon>
    </lineage>
</organism>
<name>A0A4Z2IVF4_9TELE</name>